<evidence type="ECO:0000313" key="2">
    <source>
        <dbReference type="EMBL" id="CAG6549770.1"/>
    </source>
</evidence>
<dbReference type="EMBL" id="HBUE01348827">
    <property type="protein sequence ID" value="CAG6602051.1"/>
    <property type="molecule type" value="Transcribed_RNA"/>
</dbReference>
<dbReference type="EMBL" id="HBUE01137655">
    <property type="protein sequence ID" value="CAG6499323.1"/>
    <property type="molecule type" value="Transcribed_RNA"/>
</dbReference>
<protein>
    <submittedName>
        <fullName evidence="2">(northern house mosquito) hypothetical protein</fullName>
    </submittedName>
</protein>
<evidence type="ECO:0000256" key="1">
    <source>
        <dbReference type="SAM" id="MobiDB-lite"/>
    </source>
</evidence>
<name>A0A8D8I8L3_CULPI</name>
<dbReference type="EMBL" id="HBUE01241774">
    <property type="protein sequence ID" value="CAG6549770.1"/>
    <property type="molecule type" value="Transcribed_RNA"/>
</dbReference>
<feature type="compositionally biased region" description="Polar residues" evidence="1">
    <location>
        <begin position="1"/>
        <end position="12"/>
    </location>
</feature>
<sequence>MSRSSPSRSQMTLRCPRRHPSAARSDPSGGPDFRRPPPTAAPERRCPPGTGDPPALPQSWKPPRRPYPHLSGGRPQRRSPRSPRRSSPANTAPCAPFSVCNFLRLEASNLTHIARGLPGLGNPLDKISLFAKI</sequence>
<dbReference type="EMBL" id="HBUE01137654">
    <property type="protein sequence ID" value="CAG6499322.1"/>
    <property type="molecule type" value="Transcribed_RNA"/>
</dbReference>
<feature type="region of interest" description="Disordered" evidence="1">
    <location>
        <begin position="1"/>
        <end position="94"/>
    </location>
</feature>
<accession>A0A8D8I8L3</accession>
<organism evidence="2">
    <name type="scientific">Culex pipiens</name>
    <name type="common">House mosquito</name>
    <dbReference type="NCBI Taxonomy" id="7175"/>
    <lineage>
        <taxon>Eukaryota</taxon>
        <taxon>Metazoa</taxon>
        <taxon>Ecdysozoa</taxon>
        <taxon>Arthropoda</taxon>
        <taxon>Hexapoda</taxon>
        <taxon>Insecta</taxon>
        <taxon>Pterygota</taxon>
        <taxon>Neoptera</taxon>
        <taxon>Endopterygota</taxon>
        <taxon>Diptera</taxon>
        <taxon>Nematocera</taxon>
        <taxon>Culicoidea</taxon>
        <taxon>Culicidae</taxon>
        <taxon>Culicinae</taxon>
        <taxon>Culicini</taxon>
        <taxon>Culex</taxon>
        <taxon>Culex</taxon>
    </lineage>
</organism>
<feature type="compositionally biased region" description="Basic residues" evidence="1">
    <location>
        <begin position="75"/>
        <end position="84"/>
    </location>
</feature>
<dbReference type="AlphaFoldDB" id="A0A8D8I8L3"/>
<proteinExistence type="predicted"/>
<reference evidence="2" key="1">
    <citation type="submission" date="2021-05" db="EMBL/GenBank/DDBJ databases">
        <authorList>
            <person name="Alioto T."/>
            <person name="Alioto T."/>
            <person name="Gomez Garrido J."/>
        </authorList>
    </citation>
    <scope>NUCLEOTIDE SEQUENCE</scope>
</reference>